<accession>A0A952FII4</accession>
<name>A0A952FII4_9PROT</name>
<dbReference type="SUPFAM" id="SSF51120">
    <property type="entry name" value="beta-Roll"/>
    <property type="match status" value="1"/>
</dbReference>
<dbReference type="InterPro" id="IPR013858">
    <property type="entry name" value="Peptidase_M10B_C"/>
</dbReference>
<dbReference type="EMBL" id="JAEKLZ010000178">
    <property type="protein sequence ID" value="MBW8725607.1"/>
    <property type="molecule type" value="Genomic_DNA"/>
</dbReference>
<dbReference type="Pfam" id="PF00353">
    <property type="entry name" value="HemolysinCabind"/>
    <property type="match status" value="1"/>
</dbReference>
<organism evidence="6 7">
    <name type="scientific">Inquilinus limosus</name>
    <dbReference type="NCBI Taxonomy" id="171674"/>
    <lineage>
        <taxon>Bacteria</taxon>
        <taxon>Pseudomonadati</taxon>
        <taxon>Pseudomonadota</taxon>
        <taxon>Alphaproteobacteria</taxon>
        <taxon>Rhodospirillales</taxon>
        <taxon>Rhodospirillaceae</taxon>
        <taxon>Inquilinus</taxon>
    </lineage>
</organism>
<evidence type="ECO:0000256" key="1">
    <source>
        <dbReference type="ARBA" id="ARBA00001913"/>
    </source>
</evidence>
<dbReference type="GO" id="GO:0005615">
    <property type="term" value="C:extracellular space"/>
    <property type="evidence" value="ECO:0007669"/>
    <property type="project" value="InterPro"/>
</dbReference>
<evidence type="ECO:0000313" key="7">
    <source>
        <dbReference type="Proteomes" id="UP000700706"/>
    </source>
</evidence>
<dbReference type="InterPro" id="IPR001343">
    <property type="entry name" value="Hemolysn_Ca-bd"/>
</dbReference>
<sequence length="189" mass="18434">MDGGTGTDTASYATALIGVGVNLFGGVVGGGDSAGDSYVSVENVVGSGFSDGIIGDDGANGLWGMVGNDYLSGGGGADTLKGGAGADTFNYETVSDSTASARDTISDFSHAEGDVIDLWGVDADGNAGNGDTAFTFLGGAAFTGAGHELRVVASGGAQIVLADVNGDMVADMQIVVVSATTLVASDFLL</sequence>
<evidence type="ECO:0000256" key="3">
    <source>
        <dbReference type="ARBA" id="ARBA00022525"/>
    </source>
</evidence>
<dbReference type="GO" id="GO:0005509">
    <property type="term" value="F:calcium ion binding"/>
    <property type="evidence" value="ECO:0007669"/>
    <property type="project" value="InterPro"/>
</dbReference>
<dbReference type="AlphaFoldDB" id="A0A952FII4"/>
<evidence type="ECO:0000259" key="5">
    <source>
        <dbReference type="Pfam" id="PF08548"/>
    </source>
</evidence>
<evidence type="ECO:0000313" key="6">
    <source>
        <dbReference type="EMBL" id="MBW8725607.1"/>
    </source>
</evidence>
<evidence type="ECO:0000256" key="4">
    <source>
        <dbReference type="ARBA" id="ARBA00022737"/>
    </source>
</evidence>
<keyword evidence="3" id="KW-0964">Secreted</keyword>
<protein>
    <submittedName>
        <fullName evidence="6">M10 family metallopeptidase C-terminal domain-containing protein</fullName>
    </submittedName>
</protein>
<keyword evidence="4" id="KW-0677">Repeat</keyword>
<gene>
    <name evidence="6" type="ORF">JF625_10705</name>
</gene>
<comment type="caution">
    <text evidence="6">The sequence shown here is derived from an EMBL/GenBank/DDBJ whole genome shotgun (WGS) entry which is preliminary data.</text>
</comment>
<dbReference type="InterPro" id="IPR011049">
    <property type="entry name" value="Serralysin-like_metalloprot_C"/>
</dbReference>
<dbReference type="InterPro" id="IPR018511">
    <property type="entry name" value="Hemolysin-typ_Ca-bd_CS"/>
</dbReference>
<evidence type="ECO:0000256" key="2">
    <source>
        <dbReference type="ARBA" id="ARBA00004613"/>
    </source>
</evidence>
<dbReference type="PRINTS" id="PR00313">
    <property type="entry name" value="CABNDNGRPT"/>
</dbReference>
<dbReference type="PROSITE" id="PS00330">
    <property type="entry name" value="HEMOLYSIN_CALCIUM"/>
    <property type="match status" value="1"/>
</dbReference>
<reference evidence="6" key="1">
    <citation type="submission" date="2020-06" db="EMBL/GenBank/DDBJ databases">
        <title>Stable isotope informed genome-resolved metagenomics uncovers potential trophic interactions in rhizosphere soil.</title>
        <authorList>
            <person name="Starr E.P."/>
            <person name="Shi S."/>
            <person name="Blazewicz S.J."/>
            <person name="Koch B.J."/>
            <person name="Probst A.J."/>
            <person name="Hungate B.A."/>
            <person name="Pett-Ridge J."/>
            <person name="Firestone M.K."/>
            <person name="Banfield J.F."/>
        </authorList>
    </citation>
    <scope>NUCLEOTIDE SEQUENCE</scope>
    <source>
        <strain evidence="6">YM_69_17</strain>
    </source>
</reference>
<dbReference type="Gene3D" id="2.150.10.10">
    <property type="entry name" value="Serralysin-like metalloprotease, C-terminal"/>
    <property type="match status" value="1"/>
</dbReference>
<dbReference type="Pfam" id="PF08548">
    <property type="entry name" value="Peptidase_M10_C"/>
    <property type="match status" value="1"/>
</dbReference>
<comment type="subcellular location">
    <subcellularLocation>
        <location evidence="2">Secreted</location>
    </subcellularLocation>
</comment>
<feature type="domain" description="Peptidase M10 serralysin C-terminal" evidence="5">
    <location>
        <begin position="37"/>
        <end position="188"/>
    </location>
</feature>
<proteinExistence type="predicted"/>
<comment type="cofactor">
    <cofactor evidence="1">
        <name>Ca(2+)</name>
        <dbReference type="ChEBI" id="CHEBI:29108"/>
    </cofactor>
</comment>
<dbReference type="Proteomes" id="UP000700706">
    <property type="component" value="Unassembled WGS sequence"/>
</dbReference>